<evidence type="ECO:0000313" key="2">
    <source>
        <dbReference type="Proteomes" id="UP000472263"/>
    </source>
</evidence>
<accession>A0A667YCI9</accession>
<sequence>MDDELEHFIREQKAKVAEDKASLEQDPPYMEIRKQRLQHELRLDYRRYMSQVTKFPVISR</sequence>
<dbReference type="GeneTree" id="ENSGT00940000177201"/>
<name>A0A667YCI9_9TELE</name>
<organism evidence="1 2">
    <name type="scientific">Myripristis murdjan</name>
    <name type="common">pinecone soldierfish</name>
    <dbReference type="NCBI Taxonomy" id="586833"/>
    <lineage>
        <taxon>Eukaryota</taxon>
        <taxon>Metazoa</taxon>
        <taxon>Chordata</taxon>
        <taxon>Craniata</taxon>
        <taxon>Vertebrata</taxon>
        <taxon>Euteleostomi</taxon>
        <taxon>Actinopterygii</taxon>
        <taxon>Neopterygii</taxon>
        <taxon>Teleostei</taxon>
        <taxon>Neoteleostei</taxon>
        <taxon>Acanthomorphata</taxon>
        <taxon>Holocentriformes</taxon>
        <taxon>Holocentridae</taxon>
        <taxon>Myripristis</taxon>
    </lineage>
</organism>
<dbReference type="Proteomes" id="UP000472263">
    <property type="component" value="Chromosome 10"/>
</dbReference>
<protein>
    <submittedName>
        <fullName evidence="1">Uncharacterized protein</fullName>
    </submittedName>
</protein>
<evidence type="ECO:0000313" key="1">
    <source>
        <dbReference type="Ensembl" id="ENSMMDP00005021694.1"/>
    </source>
</evidence>
<reference evidence="1" key="3">
    <citation type="submission" date="2025-09" db="UniProtKB">
        <authorList>
            <consortium name="Ensembl"/>
        </authorList>
    </citation>
    <scope>IDENTIFICATION</scope>
</reference>
<reference evidence="1" key="1">
    <citation type="submission" date="2019-06" db="EMBL/GenBank/DDBJ databases">
        <authorList>
            <consortium name="Wellcome Sanger Institute Data Sharing"/>
        </authorList>
    </citation>
    <scope>NUCLEOTIDE SEQUENCE [LARGE SCALE GENOMIC DNA]</scope>
</reference>
<dbReference type="AlphaFoldDB" id="A0A667YCI9"/>
<dbReference type="Ensembl" id="ENSMMDT00005022181.1">
    <property type="protein sequence ID" value="ENSMMDP00005021694.1"/>
    <property type="gene ID" value="ENSMMDG00005010587.1"/>
</dbReference>
<dbReference type="InParanoid" id="A0A667YCI9"/>
<reference evidence="1" key="2">
    <citation type="submission" date="2025-08" db="UniProtKB">
        <authorList>
            <consortium name="Ensembl"/>
        </authorList>
    </citation>
    <scope>IDENTIFICATION</scope>
</reference>
<keyword evidence="2" id="KW-1185">Reference proteome</keyword>
<proteinExistence type="predicted"/>